<dbReference type="Pfam" id="PF13472">
    <property type="entry name" value="Lipase_GDSL_2"/>
    <property type="match status" value="1"/>
</dbReference>
<evidence type="ECO:0000259" key="1">
    <source>
        <dbReference type="Pfam" id="PF13472"/>
    </source>
</evidence>
<dbReference type="InterPro" id="IPR051532">
    <property type="entry name" value="Ester_Hydrolysis_Enzymes"/>
</dbReference>
<dbReference type="Gene3D" id="3.40.50.1110">
    <property type="entry name" value="SGNH hydrolase"/>
    <property type="match status" value="1"/>
</dbReference>
<accession>A0A9D1JW04</accession>
<dbReference type="Proteomes" id="UP000824001">
    <property type="component" value="Unassembled WGS sequence"/>
</dbReference>
<proteinExistence type="predicted"/>
<evidence type="ECO:0000313" key="2">
    <source>
        <dbReference type="EMBL" id="HIS67388.1"/>
    </source>
</evidence>
<dbReference type="SUPFAM" id="SSF52266">
    <property type="entry name" value="SGNH hydrolase"/>
    <property type="match status" value="1"/>
</dbReference>
<dbReference type="PANTHER" id="PTHR30383:SF5">
    <property type="entry name" value="SGNH HYDROLASE-TYPE ESTERASE DOMAIN-CONTAINING PROTEIN"/>
    <property type="match status" value="1"/>
</dbReference>
<protein>
    <submittedName>
        <fullName evidence="2">SGNH/GDSL hydrolase family protein</fullName>
    </submittedName>
</protein>
<dbReference type="AlphaFoldDB" id="A0A9D1JW04"/>
<dbReference type="InterPro" id="IPR036514">
    <property type="entry name" value="SGNH_hydro_sf"/>
</dbReference>
<dbReference type="PANTHER" id="PTHR30383">
    <property type="entry name" value="THIOESTERASE 1/PROTEASE 1/LYSOPHOSPHOLIPASE L1"/>
    <property type="match status" value="1"/>
</dbReference>
<reference evidence="2" key="1">
    <citation type="submission" date="2020-10" db="EMBL/GenBank/DDBJ databases">
        <authorList>
            <person name="Gilroy R."/>
        </authorList>
    </citation>
    <scope>NUCLEOTIDE SEQUENCE</scope>
    <source>
        <strain evidence="2">ChiHjej10B9-9673</strain>
    </source>
</reference>
<keyword evidence="2" id="KW-0378">Hydrolase</keyword>
<organism evidence="2 3">
    <name type="scientific">Candidatus Scatomorpha merdipullorum</name>
    <dbReference type="NCBI Taxonomy" id="2840927"/>
    <lineage>
        <taxon>Bacteria</taxon>
        <taxon>Bacillati</taxon>
        <taxon>Bacillota</taxon>
        <taxon>Clostridia</taxon>
        <taxon>Eubacteriales</taxon>
        <taxon>Candidatus Scatomorpha</taxon>
    </lineage>
</organism>
<reference evidence="2" key="2">
    <citation type="journal article" date="2021" name="PeerJ">
        <title>Extensive microbial diversity within the chicken gut microbiome revealed by metagenomics and culture.</title>
        <authorList>
            <person name="Gilroy R."/>
            <person name="Ravi A."/>
            <person name="Getino M."/>
            <person name="Pursley I."/>
            <person name="Horton D.L."/>
            <person name="Alikhan N.F."/>
            <person name="Baker D."/>
            <person name="Gharbi K."/>
            <person name="Hall N."/>
            <person name="Watson M."/>
            <person name="Adriaenssens E.M."/>
            <person name="Foster-Nyarko E."/>
            <person name="Jarju S."/>
            <person name="Secka A."/>
            <person name="Antonio M."/>
            <person name="Oren A."/>
            <person name="Chaudhuri R.R."/>
            <person name="La Ragione R."/>
            <person name="Hildebrand F."/>
            <person name="Pallen M.J."/>
        </authorList>
    </citation>
    <scope>NUCLEOTIDE SEQUENCE</scope>
    <source>
        <strain evidence="2">ChiHjej10B9-9673</strain>
    </source>
</reference>
<name>A0A9D1JW04_9FIRM</name>
<dbReference type="CDD" id="cd00229">
    <property type="entry name" value="SGNH_hydrolase"/>
    <property type="match status" value="1"/>
</dbReference>
<dbReference type="EMBL" id="DVJK01000212">
    <property type="protein sequence ID" value="HIS67388.1"/>
    <property type="molecule type" value="Genomic_DNA"/>
</dbReference>
<dbReference type="GO" id="GO:0004622">
    <property type="term" value="F:phosphatidylcholine lysophospholipase activity"/>
    <property type="evidence" value="ECO:0007669"/>
    <property type="project" value="TreeGrafter"/>
</dbReference>
<dbReference type="InterPro" id="IPR013830">
    <property type="entry name" value="SGNH_hydro"/>
</dbReference>
<gene>
    <name evidence="2" type="ORF">IAC18_07470</name>
</gene>
<sequence>MCAKLCVIGDSITGGVIYKDVPGRYVKCRESFVNLLAAALGIDVHNHSRFGCTTTAALERFGRYEADAADCDWTLVMLGGNDCDFNWQEVAAAPEAAHECNTPIGRFRENYGELLERIIAAGGRPIAMNPIPVFGRSYFRWISKRADARGIIKFLGNTETIEHWNEMYSLAVLREAAARNVPILDARSAFLFRRVFNPYFSTDGIHPSAEGHRALFEYLLPQLEELLGRSGASLTAAS</sequence>
<feature type="domain" description="SGNH hydrolase-type esterase" evidence="1">
    <location>
        <begin position="7"/>
        <end position="214"/>
    </location>
</feature>
<evidence type="ECO:0000313" key="3">
    <source>
        <dbReference type="Proteomes" id="UP000824001"/>
    </source>
</evidence>
<comment type="caution">
    <text evidence="2">The sequence shown here is derived from an EMBL/GenBank/DDBJ whole genome shotgun (WGS) entry which is preliminary data.</text>
</comment>